<dbReference type="eggNOG" id="COG1670">
    <property type="taxonomic scope" value="Bacteria"/>
</dbReference>
<sequence>MPPRRKDTVLVSERLVITPARKSDFEDWSDLRKSSRKHLERWEPLWAKDANSKADWTRRTHAWKNGWKSGRAFVFLMRRLKDDRLVGGISLTNVRPWPASAASMGYWLGKDFQGHGYMAEGVGAVCRWSFSELGLYRIEAGILASNLRSRKVLETNGFQEEGHAKAYLEIAGERRDHVLFALVRPE</sequence>
<dbReference type="InterPro" id="IPR051531">
    <property type="entry name" value="N-acetyltransferase"/>
</dbReference>
<accession>A0A328JZ68</accession>
<dbReference type="PANTHER" id="PTHR43792:SF8">
    <property type="entry name" value="[RIBOSOMAL PROTEIN US5]-ALANINE N-ACETYLTRANSFERASE"/>
    <property type="match status" value="1"/>
</dbReference>
<gene>
    <name evidence="5" type="ORF">HY3_10690</name>
</gene>
<dbReference type="PROSITE" id="PS51186">
    <property type="entry name" value="GNAT"/>
    <property type="match status" value="1"/>
</dbReference>
<evidence type="ECO:0000256" key="3">
    <source>
        <dbReference type="ARBA" id="ARBA00038502"/>
    </source>
</evidence>
<dbReference type="Pfam" id="PF13302">
    <property type="entry name" value="Acetyltransf_3"/>
    <property type="match status" value="1"/>
</dbReference>
<dbReference type="InterPro" id="IPR000182">
    <property type="entry name" value="GNAT_dom"/>
</dbReference>
<reference evidence="5 6" key="1">
    <citation type="submission" date="2013-04" db="EMBL/GenBank/DDBJ databases">
        <title>Hyphomonas sp. T24B3 Genome Sequencing.</title>
        <authorList>
            <person name="Lai Q."/>
            <person name="Shao Z."/>
        </authorList>
    </citation>
    <scope>NUCLEOTIDE SEQUENCE [LARGE SCALE GENOMIC DNA]</scope>
    <source>
        <strain evidence="5 6">T24B3</strain>
    </source>
</reference>
<proteinExistence type="inferred from homology"/>
<comment type="caution">
    <text evidence="5">The sequence shown here is derived from an EMBL/GenBank/DDBJ whole genome shotgun (WGS) entry which is preliminary data.</text>
</comment>
<dbReference type="SUPFAM" id="SSF55729">
    <property type="entry name" value="Acyl-CoA N-acyltransferases (Nat)"/>
    <property type="match status" value="1"/>
</dbReference>
<comment type="similarity">
    <text evidence="3">Belongs to the acetyltransferase family. RimJ subfamily.</text>
</comment>
<dbReference type="InterPro" id="IPR016181">
    <property type="entry name" value="Acyl_CoA_acyltransferase"/>
</dbReference>
<dbReference type="Gene3D" id="3.40.630.30">
    <property type="match status" value="1"/>
</dbReference>
<name>A0A062TV27_9PROT</name>
<keyword evidence="6" id="KW-1185">Reference proteome</keyword>
<accession>A0A062TV27</accession>
<feature type="domain" description="N-acetyltransferase" evidence="4">
    <location>
        <begin position="15"/>
        <end position="185"/>
    </location>
</feature>
<dbReference type="STRING" id="1280941.HY2_10505"/>
<dbReference type="OrthoDB" id="9801669at2"/>
<keyword evidence="2" id="KW-0012">Acyltransferase</keyword>
<dbReference type="GO" id="GO:0008999">
    <property type="term" value="F:protein-N-terminal-alanine acetyltransferase activity"/>
    <property type="evidence" value="ECO:0007669"/>
    <property type="project" value="TreeGrafter"/>
</dbReference>
<keyword evidence="1" id="KW-0808">Transferase</keyword>
<dbReference type="RefSeq" id="WP_034825174.1">
    <property type="nucleotide sequence ID" value="NZ_AWFA01000010.1"/>
</dbReference>
<dbReference type="Proteomes" id="UP000249123">
    <property type="component" value="Unassembled WGS sequence"/>
</dbReference>
<evidence type="ECO:0000256" key="1">
    <source>
        <dbReference type="ARBA" id="ARBA00022679"/>
    </source>
</evidence>
<dbReference type="PANTHER" id="PTHR43792">
    <property type="entry name" value="GNAT FAMILY, PUTATIVE (AFU_ORTHOLOGUE AFUA_3G00765)-RELATED-RELATED"/>
    <property type="match status" value="1"/>
</dbReference>
<dbReference type="EMBL" id="AWFB01000010">
    <property type="protein sequence ID" value="RAN34602.1"/>
    <property type="molecule type" value="Genomic_DNA"/>
</dbReference>
<dbReference type="AlphaFoldDB" id="A0A062TV27"/>
<evidence type="ECO:0000259" key="4">
    <source>
        <dbReference type="PROSITE" id="PS51186"/>
    </source>
</evidence>
<evidence type="ECO:0000313" key="5">
    <source>
        <dbReference type="EMBL" id="RAN34602.1"/>
    </source>
</evidence>
<protein>
    <recommendedName>
        <fullName evidence="4">N-acetyltransferase domain-containing protein</fullName>
    </recommendedName>
</protein>
<dbReference type="GO" id="GO:0005737">
    <property type="term" value="C:cytoplasm"/>
    <property type="evidence" value="ECO:0007669"/>
    <property type="project" value="TreeGrafter"/>
</dbReference>
<organism evidence="5 6">
    <name type="scientific">Hyphomonas pacifica</name>
    <dbReference type="NCBI Taxonomy" id="1280941"/>
    <lineage>
        <taxon>Bacteria</taxon>
        <taxon>Pseudomonadati</taxon>
        <taxon>Pseudomonadota</taxon>
        <taxon>Alphaproteobacteria</taxon>
        <taxon>Hyphomonadales</taxon>
        <taxon>Hyphomonadaceae</taxon>
        <taxon>Hyphomonas</taxon>
    </lineage>
</organism>
<evidence type="ECO:0000256" key="2">
    <source>
        <dbReference type="ARBA" id="ARBA00023315"/>
    </source>
</evidence>
<evidence type="ECO:0000313" key="6">
    <source>
        <dbReference type="Proteomes" id="UP000249123"/>
    </source>
</evidence>